<keyword evidence="4" id="KW-1185">Reference proteome</keyword>
<dbReference type="KEGG" id="pca:Pcar_1469"/>
<dbReference type="InterPro" id="IPR050124">
    <property type="entry name" value="tRNA_CCA-adding_enzyme"/>
</dbReference>
<protein>
    <submittedName>
        <fullName evidence="3">Metal-dependent phosphohydrolase, putative</fullName>
    </submittedName>
</protein>
<dbReference type="SUPFAM" id="SSF109604">
    <property type="entry name" value="HD-domain/PDEase-like"/>
    <property type="match status" value="1"/>
</dbReference>
<dbReference type="InterPro" id="IPR006674">
    <property type="entry name" value="HD_domain"/>
</dbReference>
<keyword evidence="3" id="KW-0378">Hydrolase</keyword>
<evidence type="ECO:0000313" key="4">
    <source>
        <dbReference type="Proteomes" id="UP000002534"/>
    </source>
</evidence>
<evidence type="ECO:0000256" key="1">
    <source>
        <dbReference type="ARBA" id="ARBA00022741"/>
    </source>
</evidence>
<dbReference type="GO" id="GO:0000166">
    <property type="term" value="F:nucleotide binding"/>
    <property type="evidence" value="ECO:0007669"/>
    <property type="project" value="UniProtKB-KW"/>
</dbReference>
<dbReference type="Gene3D" id="1.10.3090.10">
    <property type="entry name" value="cca-adding enzyme, domain 2"/>
    <property type="match status" value="1"/>
</dbReference>
<accession>Q3A4J2</accession>
<sequence length="190" mass="21343">MKQIATAAEARRLLTLWQDRGEWADLLPEVLALQDVPQPPEYHGEGDVLSHTLLALDVVDDDDDERVFWAVLFHDLGKATMTRFEGGRWRARGHAEFGAAIALSVMHRLGRGDIASDVAWLVSHHHFYFGWGKIRGSRLSKRQLLFCRQPLFPLLIRVAEADAAGSIGISRKGRMLERIRNLAEAALGEL</sequence>
<proteinExistence type="predicted"/>
<dbReference type="STRING" id="338963.Pcar_1469"/>
<feature type="domain" description="HD" evidence="2">
    <location>
        <begin position="61"/>
        <end position="132"/>
    </location>
</feature>
<dbReference type="Pfam" id="PF01966">
    <property type="entry name" value="HD"/>
    <property type="match status" value="1"/>
</dbReference>
<dbReference type="GO" id="GO:0016787">
    <property type="term" value="F:hydrolase activity"/>
    <property type="evidence" value="ECO:0007669"/>
    <property type="project" value="UniProtKB-KW"/>
</dbReference>
<reference evidence="3 4" key="2">
    <citation type="journal article" date="2012" name="BMC Genomics">
        <title>The genome of Pelobacter carbinolicus reveals surprising metabolic capabilities and physiological features.</title>
        <authorList>
            <person name="Aklujkar M."/>
            <person name="Haveman S.A."/>
            <person name="Didonato R.Jr."/>
            <person name="Chertkov O."/>
            <person name="Han C.S."/>
            <person name="Land M.L."/>
            <person name="Brown P."/>
            <person name="Lovley D.R."/>
        </authorList>
    </citation>
    <scope>NUCLEOTIDE SEQUENCE [LARGE SCALE GENOMIC DNA]</scope>
    <source>
        <strain evidence="4">DSM 2380 / NBRC 103641 / GraBd1</strain>
    </source>
</reference>
<dbReference type="PANTHER" id="PTHR47545:SF1">
    <property type="entry name" value="MULTIFUNCTIONAL CCA PROTEIN"/>
    <property type="match status" value="1"/>
</dbReference>
<dbReference type="EMBL" id="CP000142">
    <property type="protein sequence ID" value="ABA88715.1"/>
    <property type="molecule type" value="Genomic_DNA"/>
</dbReference>
<organism evidence="3 4">
    <name type="scientific">Syntrophotalea carbinolica (strain DSM 2380 / NBRC 103641 / GraBd1)</name>
    <name type="common">Pelobacter carbinolicus</name>
    <dbReference type="NCBI Taxonomy" id="338963"/>
    <lineage>
        <taxon>Bacteria</taxon>
        <taxon>Pseudomonadati</taxon>
        <taxon>Thermodesulfobacteriota</taxon>
        <taxon>Desulfuromonadia</taxon>
        <taxon>Desulfuromonadales</taxon>
        <taxon>Syntrophotaleaceae</taxon>
        <taxon>Syntrophotalea</taxon>
    </lineage>
</organism>
<reference evidence="4" key="1">
    <citation type="submission" date="2005-10" db="EMBL/GenBank/DDBJ databases">
        <title>Complete sequence of Pelobacter carbinolicus DSM 2380.</title>
        <authorList>
            <person name="Copeland A."/>
            <person name="Lucas S."/>
            <person name="Lapidus A."/>
            <person name="Barry K."/>
            <person name="Detter J.C."/>
            <person name="Glavina T."/>
            <person name="Hammon N."/>
            <person name="Israni S."/>
            <person name="Pitluck S."/>
            <person name="Chertkov O."/>
            <person name="Schmutz J."/>
            <person name="Larimer F."/>
            <person name="Land M."/>
            <person name="Kyrpides N."/>
            <person name="Ivanova N."/>
            <person name="Richardson P."/>
        </authorList>
    </citation>
    <scope>NUCLEOTIDE SEQUENCE [LARGE SCALE GENOMIC DNA]</scope>
    <source>
        <strain evidence="4">DSM 2380 / NBRC 103641 / GraBd1</strain>
    </source>
</reference>
<evidence type="ECO:0000313" key="3">
    <source>
        <dbReference type="EMBL" id="ABA88715.1"/>
    </source>
</evidence>
<dbReference type="InterPro" id="IPR003607">
    <property type="entry name" value="HD/PDEase_dom"/>
</dbReference>
<name>Q3A4J2_SYNC1</name>
<gene>
    <name evidence="3" type="ordered locus">Pcar_1469</name>
</gene>
<dbReference type="PANTHER" id="PTHR47545">
    <property type="entry name" value="MULTIFUNCTIONAL CCA PROTEIN"/>
    <property type="match status" value="1"/>
</dbReference>
<dbReference type="Proteomes" id="UP000002534">
    <property type="component" value="Chromosome"/>
</dbReference>
<evidence type="ECO:0000259" key="2">
    <source>
        <dbReference type="Pfam" id="PF01966"/>
    </source>
</evidence>
<dbReference type="eggNOG" id="COG2844">
    <property type="taxonomic scope" value="Bacteria"/>
</dbReference>
<dbReference type="CDD" id="cd00077">
    <property type="entry name" value="HDc"/>
    <property type="match status" value="1"/>
</dbReference>
<dbReference type="AlphaFoldDB" id="Q3A4J2"/>
<dbReference type="OrthoDB" id="9805698at2"/>
<dbReference type="HOGENOM" id="CLU_1426777_0_0_7"/>
<dbReference type="RefSeq" id="WP_011341198.1">
    <property type="nucleotide sequence ID" value="NC_007498.2"/>
</dbReference>
<keyword evidence="1" id="KW-0547">Nucleotide-binding</keyword>